<dbReference type="Gramene" id="ORUFI06G22040.1">
    <property type="protein sequence ID" value="ORUFI06G22040.1"/>
    <property type="gene ID" value="ORUFI06G22040"/>
</dbReference>
<proteinExistence type="predicted"/>
<dbReference type="Proteomes" id="UP000008022">
    <property type="component" value="Unassembled WGS sequence"/>
</dbReference>
<keyword evidence="3" id="KW-1185">Reference proteome</keyword>
<name>A0A0E0PZZ9_ORYRU</name>
<reference evidence="3" key="1">
    <citation type="submission" date="2013-06" db="EMBL/GenBank/DDBJ databases">
        <authorList>
            <person name="Zhao Q."/>
        </authorList>
    </citation>
    <scope>NUCLEOTIDE SEQUENCE</scope>
    <source>
        <strain evidence="3">cv. W1943</strain>
    </source>
</reference>
<dbReference type="EnsemblPlants" id="ORUFI06G22040.1">
    <property type="protein sequence ID" value="ORUFI06G22040.1"/>
    <property type="gene ID" value="ORUFI06G22040"/>
</dbReference>
<dbReference type="HOGENOM" id="CLU_2376556_0_0_1"/>
<accession>A0A0E0PZZ9</accession>
<feature type="region of interest" description="Disordered" evidence="1">
    <location>
        <begin position="1"/>
        <end position="21"/>
    </location>
</feature>
<dbReference type="AlphaFoldDB" id="A0A0E0PZZ9"/>
<organism evidence="2 3">
    <name type="scientific">Oryza rufipogon</name>
    <name type="common">Brownbeard rice</name>
    <name type="synonym">Asian wild rice</name>
    <dbReference type="NCBI Taxonomy" id="4529"/>
    <lineage>
        <taxon>Eukaryota</taxon>
        <taxon>Viridiplantae</taxon>
        <taxon>Streptophyta</taxon>
        <taxon>Embryophyta</taxon>
        <taxon>Tracheophyta</taxon>
        <taxon>Spermatophyta</taxon>
        <taxon>Magnoliopsida</taxon>
        <taxon>Liliopsida</taxon>
        <taxon>Poales</taxon>
        <taxon>Poaceae</taxon>
        <taxon>BOP clade</taxon>
        <taxon>Oryzoideae</taxon>
        <taxon>Oryzeae</taxon>
        <taxon>Oryzinae</taxon>
        <taxon>Oryza</taxon>
    </lineage>
</organism>
<evidence type="ECO:0000256" key="1">
    <source>
        <dbReference type="SAM" id="MobiDB-lite"/>
    </source>
</evidence>
<evidence type="ECO:0000313" key="2">
    <source>
        <dbReference type="EnsemblPlants" id="ORUFI06G22040.1"/>
    </source>
</evidence>
<protein>
    <submittedName>
        <fullName evidence="2">Uncharacterized protein</fullName>
    </submittedName>
</protein>
<reference evidence="2" key="2">
    <citation type="submission" date="2015-06" db="UniProtKB">
        <authorList>
            <consortium name="EnsemblPlants"/>
        </authorList>
    </citation>
    <scope>IDENTIFICATION</scope>
</reference>
<sequence length="95" mass="10502">MRLRLPSRIASFPQDALPPPKPVLPPSPMPIYSPPNPNLFLYPLFAAEPHHAHRRRTPPVPGSQDTVAPPFIRIHAARIAQHRALPSPLLPPPLS</sequence>
<evidence type="ECO:0000313" key="3">
    <source>
        <dbReference type="Proteomes" id="UP000008022"/>
    </source>
</evidence>